<dbReference type="PANTHER" id="PTHR30561">
    <property type="entry name" value="SMR FAMILY PROTON-DEPENDENT DRUG EFFLUX TRANSPORTER SUGE"/>
    <property type="match status" value="1"/>
</dbReference>
<proteinExistence type="predicted"/>
<evidence type="ECO:0000256" key="4">
    <source>
        <dbReference type="ARBA" id="ARBA00022989"/>
    </source>
</evidence>
<dbReference type="RefSeq" id="WP_032859920.1">
    <property type="nucleotide sequence ID" value="NZ_BMNU01000002.1"/>
</dbReference>
<reference evidence="7 10" key="2">
    <citation type="submission" date="2019-09" db="EMBL/GenBank/DDBJ databases">
        <title>Draft genome sequence of Pseudomonas brenneri CCUG 51514(T).</title>
        <authorList>
            <person name="Tunovic T."/>
            <person name="Pineiro-Iglesias B."/>
            <person name="Unosson C."/>
            <person name="Inganas E."/>
            <person name="Ohlen M."/>
            <person name="Cardew S."/>
            <person name="Jensie-Markopoulos S."/>
            <person name="Salva-Serra F."/>
            <person name="Jaen-Luchoro D."/>
            <person name="Svensson-Stadler L."/>
            <person name="Chun J."/>
            <person name="Moore E."/>
        </authorList>
    </citation>
    <scope>NUCLEOTIDE SEQUENCE [LARGE SCALE GENOMIC DNA]</scope>
    <source>
        <strain evidence="7 10">CCUG 51514</strain>
    </source>
</reference>
<dbReference type="SUPFAM" id="SSF103481">
    <property type="entry name" value="Multidrug resistance efflux transporter EmrE"/>
    <property type="match status" value="1"/>
</dbReference>
<feature type="transmembrane region" description="Helical" evidence="6">
    <location>
        <begin position="105"/>
        <end position="123"/>
    </location>
</feature>
<evidence type="ECO:0000256" key="1">
    <source>
        <dbReference type="ARBA" id="ARBA00004651"/>
    </source>
</evidence>
<comment type="subcellular location">
    <subcellularLocation>
        <location evidence="1">Cell membrane</location>
        <topology evidence="1">Multi-pass membrane protein</topology>
    </subcellularLocation>
</comment>
<gene>
    <name evidence="7" type="ORF">F1720_12110</name>
    <name evidence="8" type="ORF">SAMN04490181_3383</name>
</gene>
<sequence>MTLTVVVLLVFSIVLDVIGQLCFKLGVDRLPEISGGFRLGAFWGQVLNAPLLWAGIGAYVIEFFVWLEALSRAPLSLLFPLAALAYCLVVLVGKVVLGETVSRRRWLGTLVITAGVMLVAVAGTQA</sequence>
<evidence type="ECO:0000313" key="9">
    <source>
        <dbReference type="Proteomes" id="UP000199620"/>
    </source>
</evidence>
<organism evidence="7 10">
    <name type="scientific">Pseudomonas brenneri</name>
    <dbReference type="NCBI Taxonomy" id="129817"/>
    <lineage>
        <taxon>Bacteria</taxon>
        <taxon>Pseudomonadati</taxon>
        <taxon>Pseudomonadota</taxon>
        <taxon>Gammaproteobacteria</taxon>
        <taxon>Pseudomonadales</taxon>
        <taxon>Pseudomonadaceae</taxon>
        <taxon>Pseudomonas</taxon>
    </lineage>
</organism>
<dbReference type="GO" id="GO:0022857">
    <property type="term" value="F:transmembrane transporter activity"/>
    <property type="evidence" value="ECO:0007669"/>
    <property type="project" value="InterPro"/>
</dbReference>
<feature type="transmembrane region" description="Helical" evidence="6">
    <location>
        <begin position="39"/>
        <end position="61"/>
    </location>
</feature>
<dbReference type="EMBL" id="LT629800">
    <property type="protein sequence ID" value="SDV03481.1"/>
    <property type="molecule type" value="Genomic_DNA"/>
</dbReference>
<evidence type="ECO:0000256" key="5">
    <source>
        <dbReference type="ARBA" id="ARBA00023136"/>
    </source>
</evidence>
<dbReference type="PANTHER" id="PTHR30561:SF9">
    <property type="entry name" value="4-AMINO-4-DEOXY-L-ARABINOSE-PHOSPHOUNDECAPRENOL FLIPPASE SUBUNIT ARNF-RELATED"/>
    <property type="match status" value="1"/>
</dbReference>
<dbReference type="EMBL" id="VUOL01000006">
    <property type="protein sequence ID" value="KAA2229997.1"/>
    <property type="molecule type" value="Genomic_DNA"/>
</dbReference>
<evidence type="ECO:0000313" key="7">
    <source>
        <dbReference type="EMBL" id="KAA2229997.1"/>
    </source>
</evidence>
<evidence type="ECO:0000256" key="6">
    <source>
        <dbReference type="SAM" id="Phobius"/>
    </source>
</evidence>
<accession>A0A5B2UVV3</accession>
<keyword evidence="5 6" id="KW-0472">Membrane</keyword>
<dbReference type="InterPro" id="IPR037185">
    <property type="entry name" value="EmrE-like"/>
</dbReference>
<feature type="transmembrane region" description="Helical" evidence="6">
    <location>
        <begin position="73"/>
        <end position="93"/>
    </location>
</feature>
<protein>
    <submittedName>
        <fullName evidence="7">EamA family transporter</fullName>
    </submittedName>
    <submittedName>
        <fullName evidence="8">EamA-like transporter family protein</fullName>
    </submittedName>
</protein>
<dbReference type="Gene3D" id="1.10.3730.20">
    <property type="match status" value="1"/>
</dbReference>
<dbReference type="Proteomes" id="UP000199620">
    <property type="component" value="Chromosome I"/>
</dbReference>
<reference evidence="8 9" key="1">
    <citation type="submission" date="2016-10" db="EMBL/GenBank/DDBJ databases">
        <authorList>
            <person name="Varghese N."/>
            <person name="Submissions S."/>
        </authorList>
    </citation>
    <scope>NUCLEOTIDE SEQUENCE [LARGE SCALE GENOMIC DNA]</scope>
    <source>
        <strain evidence="8 9">BS2771</strain>
    </source>
</reference>
<evidence type="ECO:0000313" key="10">
    <source>
        <dbReference type="Proteomes" id="UP000325296"/>
    </source>
</evidence>
<keyword evidence="4 6" id="KW-1133">Transmembrane helix</keyword>
<dbReference type="InterPro" id="IPR000390">
    <property type="entry name" value="Small_drug/metabolite_transptr"/>
</dbReference>
<evidence type="ECO:0000256" key="3">
    <source>
        <dbReference type="ARBA" id="ARBA00022692"/>
    </source>
</evidence>
<keyword evidence="9" id="KW-1185">Reference proteome</keyword>
<keyword evidence="2" id="KW-1003">Cell membrane</keyword>
<name>A0A5B2UVV3_9PSED</name>
<evidence type="ECO:0000256" key="2">
    <source>
        <dbReference type="ARBA" id="ARBA00022475"/>
    </source>
</evidence>
<dbReference type="OrthoDB" id="8612348at2"/>
<dbReference type="AlphaFoldDB" id="A0A5B2UVV3"/>
<feature type="transmembrane region" description="Helical" evidence="6">
    <location>
        <begin position="6"/>
        <end position="27"/>
    </location>
</feature>
<dbReference type="Proteomes" id="UP000325296">
    <property type="component" value="Unassembled WGS sequence"/>
</dbReference>
<keyword evidence="3 6" id="KW-0812">Transmembrane</keyword>
<dbReference type="GO" id="GO:0005886">
    <property type="term" value="C:plasma membrane"/>
    <property type="evidence" value="ECO:0007669"/>
    <property type="project" value="UniProtKB-SubCell"/>
</dbReference>
<evidence type="ECO:0000313" key="8">
    <source>
        <dbReference type="EMBL" id="SDV03481.1"/>
    </source>
</evidence>